<dbReference type="Proteomes" id="UP000054053">
    <property type="component" value="Unassembled WGS sequence"/>
</dbReference>
<name>A0A1B5KT91_USTVR</name>
<evidence type="ECO:0000313" key="2">
    <source>
        <dbReference type="EMBL" id="GAO14140.1"/>
    </source>
</evidence>
<organism evidence="2 3">
    <name type="scientific">Ustilaginoidea virens</name>
    <name type="common">Rice false smut fungus</name>
    <name type="synonym">Villosiclava virens</name>
    <dbReference type="NCBI Taxonomy" id="1159556"/>
    <lineage>
        <taxon>Eukaryota</taxon>
        <taxon>Fungi</taxon>
        <taxon>Dikarya</taxon>
        <taxon>Ascomycota</taxon>
        <taxon>Pezizomycotina</taxon>
        <taxon>Sordariomycetes</taxon>
        <taxon>Hypocreomycetidae</taxon>
        <taxon>Hypocreales</taxon>
        <taxon>Clavicipitaceae</taxon>
        <taxon>Ustilaginoidea</taxon>
    </lineage>
</organism>
<gene>
    <name evidence="2" type="ORF">UVI_02037750</name>
</gene>
<dbReference type="EMBL" id="BBTG02000020">
    <property type="protein sequence ID" value="GAO14140.1"/>
    <property type="molecule type" value="Genomic_DNA"/>
</dbReference>
<proteinExistence type="predicted"/>
<dbReference type="AlphaFoldDB" id="A0A1B5KT91"/>
<evidence type="ECO:0000313" key="3">
    <source>
        <dbReference type="Proteomes" id="UP000054053"/>
    </source>
</evidence>
<sequence>MQHRQPPCAALSDESVRGGGRAGKGKGKGKGKGIESGGGPGCGAAGGAAYVCLGENLPESIGKLLPPGGLHHACLHVVLLRSVWYPGTWVLDLGMMVCDWLVDCDYLDYLVVGGSLIKPFRAIREGGHVMSSLYQAVAVALGLAGPSLGDLKLRSVVGCRWVLQWVLQHRDSPSSRLVPPAPPRPCLVSARLSQRIRCRRHWPGD</sequence>
<accession>A0A1B5KT91</accession>
<comment type="caution">
    <text evidence="2">The sequence shown here is derived from an EMBL/GenBank/DDBJ whole genome shotgun (WGS) entry which is preliminary data.</text>
</comment>
<protein>
    <submittedName>
        <fullName evidence="2">Uncharacterized protein</fullName>
    </submittedName>
</protein>
<feature type="region of interest" description="Disordered" evidence="1">
    <location>
        <begin position="1"/>
        <end position="33"/>
    </location>
</feature>
<reference evidence="3" key="1">
    <citation type="journal article" date="2016" name="Genome Announc.">
        <title>Genome sequence of Ustilaginoidea virens IPU010, a rice pathogenic fungus causing false smut.</title>
        <authorList>
            <person name="Kumagai T."/>
            <person name="Ishii T."/>
            <person name="Terai G."/>
            <person name="Umemura M."/>
            <person name="Machida M."/>
            <person name="Asai K."/>
        </authorList>
    </citation>
    <scope>NUCLEOTIDE SEQUENCE [LARGE SCALE GENOMIC DNA]</scope>
    <source>
        <strain evidence="3">IPU010</strain>
    </source>
</reference>
<evidence type="ECO:0000256" key="1">
    <source>
        <dbReference type="SAM" id="MobiDB-lite"/>
    </source>
</evidence>